<dbReference type="PANTHER" id="PTHR14396">
    <property type="entry name" value="CLASPIN"/>
    <property type="match status" value="1"/>
</dbReference>
<dbReference type="STRING" id="1745343.A0A2J6QGJ8"/>
<comment type="subcellular location">
    <subcellularLocation>
        <location evidence="1">Nucleus</location>
    </subcellularLocation>
</comment>
<evidence type="ECO:0000259" key="5">
    <source>
        <dbReference type="Pfam" id="PF09444"/>
    </source>
</evidence>
<evidence type="ECO:0000256" key="3">
    <source>
        <dbReference type="ARBA" id="ARBA00023242"/>
    </source>
</evidence>
<feature type="compositionally biased region" description="Polar residues" evidence="4">
    <location>
        <begin position="493"/>
        <end position="514"/>
    </location>
</feature>
<evidence type="ECO:0000256" key="4">
    <source>
        <dbReference type="SAM" id="MobiDB-lite"/>
    </source>
</evidence>
<feature type="region of interest" description="Disordered" evidence="4">
    <location>
        <begin position="561"/>
        <end position="742"/>
    </location>
</feature>
<organism evidence="6 7">
    <name type="scientific">Hyaloscypha hepaticicola</name>
    <dbReference type="NCBI Taxonomy" id="2082293"/>
    <lineage>
        <taxon>Eukaryota</taxon>
        <taxon>Fungi</taxon>
        <taxon>Dikarya</taxon>
        <taxon>Ascomycota</taxon>
        <taxon>Pezizomycotina</taxon>
        <taxon>Leotiomycetes</taxon>
        <taxon>Helotiales</taxon>
        <taxon>Hyaloscyphaceae</taxon>
        <taxon>Hyaloscypha</taxon>
    </lineage>
</organism>
<evidence type="ECO:0000313" key="6">
    <source>
        <dbReference type="EMBL" id="PMD25401.1"/>
    </source>
</evidence>
<feature type="compositionally biased region" description="Acidic residues" evidence="4">
    <location>
        <begin position="1003"/>
        <end position="1012"/>
    </location>
</feature>
<feature type="compositionally biased region" description="Acidic residues" evidence="4">
    <location>
        <begin position="1218"/>
        <end position="1230"/>
    </location>
</feature>
<name>A0A2J6QGJ8_9HELO</name>
<feature type="region of interest" description="Disordered" evidence="4">
    <location>
        <begin position="491"/>
        <end position="529"/>
    </location>
</feature>
<dbReference type="GO" id="GO:0010997">
    <property type="term" value="F:anaphase-promoting complex binding"/>
    <property type="evidence" value="ECO:0007669"/>
    <property type="project" value="TreeGrafter"/>
</dbReference>
<dbReference type="GO" id="GO:0007095">
    <property type="term" value="P:mitotic G2 DNA damage checkpoint signaling"/>
    <property type="evidence" value="ECO:0007669"/>
    <property type="project" value="TreeGrafter"/>
</dbReference>
<evidence type="ECO:0000256" key="2">
    <source>
        <dbReference type="ARBA" id="ARBA00022553"/>
    </source>
</evidence>
<evidence type="ECO:0000313" key="7">
    <source>
        <dbReference type="Proteomes" id="UP000235672"/>
    </source>
</evidence>
<feature type="compositionally biased region" description="Polar residues" evidence="4">
    <location>
        <begin position="780"/>
        <end position="791"/>
    </location>
</feature>
<feature type="region of interest" description="Disordered" evidence="4">
    <location>
        <begin position="313"/>
        <end position="454"/>
    </location>
</feature>
<feature type="compositionally biased region" description="Acidic residues" evidence="4">
    <location>
        <begin position="654"/>
        <end position="665"/>
    </location>
</feature>
<feature type="compositionally biased region" description="Acidic residues" evidence="4">
    <location>
        <begin position="1120"/>
        <end position="1138"/>
    </location>
</feature>
<feature type="compositionally biased region" description="Polar residues" evidence="4">
    <location>
        <begin position="331"/>
        <end position="343"/>
    </location>
</feature>
<feature type="compositionally biased region" description="Basic and acidic residues" evidence="4">
    <location>
        <begin position="1232"/>
        <end position="1246"/>
    </location>
</feature>
<feature type="region of interest" description="Disordered" evidence="4">
    <location>
        <begin position="56"/>
        <end position="206"/>
    </location>
</feature>
<keyword evidence="7" id="KW-1185">Reference proteome</keyword>
<dbReference type="OrthoDB" id="2130597at2759"/>
<feature type="region of interest" description="Disordered" evidence="4">
    <location>
        <begin position="1062"/>
        <end position="1087"/>
    </location>
</feature>
<evidence type="ECO:0000256" key="1">
    <source>
        <dbReference type="ARBA" id="ARBA00004123"/>
    </source>
</evidence>
<feature type="compositionally biased region" description="Acidic residues" evidence="4">
    <location>
        <begin position="673"/>
        <end position="688"/>
    </location>
</feature>
<feature type="compositionally biased region" description="Basic and acidic residues" evidence="4">
    <location>
        <begin position="277"/>
        <end position="288"/>
    </location>
</feature>
<feature type="region of interest" description="Disordered" evidence="4">
    <location>
        <begin position="1"/>
        <end position="21"/>
    </location>
</feature>
<protein>
    <recommendedName>
        <fullName evidence="5">DNA replication checkpoint mediator MRC1 domain-containing protein</fullName>
    </recommendedName>
</protein>
<feature type="compositionally biased region" description="Polar residues" evidence="4">
    <location>
        <begin position="56"/>
        <end position="66"/>
    </location>
</feature>
<gene>
    <name evidence="6" type="ORF">NA56DRAFT_642415</name>
</gene>
<accession>A0A2J6QGJ8</accession>
<feature type="region of interest" description="Disordered" evidence="4">
    <location>
        <begin position="227"/>
        <end position="300"/>
    </location>
</feature>
<feature type="compositionally biased region" description="Basic and acidic residues" evidence="4">
    <location>
        <begin position="105"/>
        <end position="121"/>
    </location>
</feature>
<reference evidence="6 7" key="1">
    <citation type="submission" date="2016-05" db="EMBL/GenBank/DDBJ databases">
        <title>A degradative enzymes factory behind the ericoid mycorrhizal symbiosis.</title>
        <authorList>
            <consortium name="DOE Joint Genome Institute"/>
            <person name="Martino E."/>
            <person name="Morin E."/>
            <person name="Grelet G."/>
            <person name="Kuo A."/>
            <person name="Kohler A."/>
            <person name="Daghino S."/>
            <person name="Barry K."/>
            <person name="Choi C."/>
            <person name="Cichocki N."/>
            <person name="Clum A."/>
            <person name="Copeland A."/>
            <person name="Hainaut M."/>
            <person name="Haridas S."/>
            <person name="Labutti K."/>
            <person name="Lindquist E."/>
            <person name="Lipzen A."/>
            <person name="Khouja H.-R."/>
            <person name="Murat C."/>
            <person name="Ohm R."/>
            <person name="Olson A."/>
            <person name="Spatafora J."/>
            <person name="Veneault-Fourrey C."/>
            <person name="Henrissat B."/>
            <person name="Grigoriev I."/>
            <person name="Martin F."/>
            <person name="Perotto S."/>
        </authorList>
    </citation>
    <scope>NUCLEOTIDE SEQUENCE [LARGE SCALE GENOMIC DNA]</scope>
    <source>
        <strain evidence="6 7">UAMH 7357</strain>
    </source>
</reference>
<feature type="compositionally biased region" description="Polar residues" evidence="4">
    <location>
        <begin position="1139"/>
        <end position="1157"/>
    </location>
</feature>
<feature type="compositionally biased region" description="Basic and acidic residues" evidence="4">
    <location>
        <begin position="561"/>
        <end position="586"/>
    </location>
</feature>
<feature type="region of interest" description="Disordered" evidence="4">
    <location>
        <begin position="1297"/>
        <end position="1341"/>
    </location>
</feature>
<feature type="region of interest" description="Disordered" evidence="4">
    <location>
        <begin position="1114"/>
        <end position="1246"/>
    </location>
</feature>
<keyword evidence="2" id="KW-0597">Phosphoprotein</keyword>
<feature type="region of interest" description="Disordered" evidence="4">
    <location>
        <begin position="979"/>
        <end position="1020"/>
    </location>
</feature>
<dbReference type="Proteomes" id="UP000235672">
    <property type="component" value="Unassembled WGS sequence"/>
</dbReference>
<feature type="compositionally biased region" description="Basic residues" evidence="4">
    <location>
        <begin position="422"/>
        <end position="433"/>
    </location>
</feature>
<dbReference type="GO" id="GO:0033314">
    <property type="term" value="P:mitotic DNA replication checkpoint signaling"/>
    <property type="evidence" value="ECO:0007669"/>
    <property type="project" value="TreeGrafter"/>
</dbReference>
<proteinExistence type="predicted"/>
<feature type="compositionally biased region" description="Low complexity" evidence="4">
    <location>
        <begin position="1297"/>
        <end position="1316"/>
    </location>
</feature>
<feature type="region of interest" description="Disordered" evidence="4">
    <location>
        <begin position="775"/>
        <end position="843"/>
    </location>
</feature>
<dbReference type="PANTHER" id="PTHR14396:SF10">
    <property type="entry name" value="CLASPIN"/>
    <property type="match status" value="1"/>
</dbReference>
<feature type="compositionally biased region" description="Acidic residues" evidence="4">
    <location>
        <begin position="587"/>
        <end position="598"/>
    </location>
</feature>
<dbReference type="EMBL" id="KZ613470">
    <property type="protein sequence ID" value="PMD25401.1"/>
    <property type="molecule type" value="Genomic_DNA"/>
</dbReference>
<dbReference type="GO" id="GO:0005634">
    <property type="term" value="C:nucleus"/>
    <property type="evidence" value="ECO:0007669"/>
    <property type="project" value="UniProtKB-SubCell"/>
</dbReference>
<feature type="compositionally biased region" description="Basic and acidic residues" evidence="4">
    <location>
        <begin position="400"/>
        <end position="420"/>
    </location>
</feature>
<dbReference type="InterPro" id="IPR024146">
    <property type="entry name" value="Claspin"/>
</dbReference>
<feature type="compositionally biased region" description="Basic and acidic residues" evidence="4">
    <location>
        <begin position="227"/>
        <end position="242"/>
    </location>
</feature>
<sequence length="1384" mass="153023">MASTRESSPVGELGTSPVHLTPNSKVKAMLAAFDNDSDDESVSGSARTRLLSSIAKQSTDSIQTAKASEAVTAEISHGTAQNDTEDDEEEEIVRPKGRMAARMLGDNKSEEDVPAEDDARERVRKMLLSKNKSPEPAADSEDGDGSEEEDVPVASRKRKTRIPRRETPKSSLARASASPGLFVSPRPDKAASPAGNASDSEELPAVGNARFMALVAKRRAEDLARQAEMAKEKAKKAAERKHYSSLLGKDDQFDDSDENVERRLTQQARPSRKASKRAQEEILRETQRLSRNQQLAHNAITKKKVTKASLFEKFNFKPRGHVEEEILDSIRPTSSSSAQPNSDIENKETPPTSPASPAEEDTKLQALASLPEAQERQEDENDSFPTFEEMIKHHSSPPPRSDKGKGKAIEEPISKPEIFKKPLFKQRPVRVRIPKTADRKISPMDDSDSDLEIVSETPVSKKKLDSVFDRVHAKEEKESHSMHVLRMLAMTSPEKQNTGRNKKPSMTTTQLQVSLQQRARQQAAREREERLEALKAKGVIIQTAEEREREMADVDDLLAKARREDEELMKREKAAAKKERKEKGEEDPLDDSSDDEDWAEGKEDAPEELSVSGSDEEMEVPSGEEENSDEEEDEGDDEIAVDGEDAPINPMFDNEADESDNEESEAGLSIPEENAEDGDVDEEDEEREQDLPVKQKYRRSRNPKVIFDDEDEGEEISQQQTPHQPPIESPAQLHTKSPMAPTSVLRSATKTFIPGLTVAGPAGLGLTQIFAGTMDESQMDPFQNSPSNQNASEKDSLAFLRQMTAPELPPFVPTLGEDTQDVHMDSPSQLSHVPESQPNDSETQGIELNFTQSQIHGFDSLVQDTQMSPFPEPTQDVGFQHMTPIRGRFVDAPPSTVGTVVLDPTAVPETTEETPIAKKKGKLRRRAQVAAFSDDEDAADPTEFNVDEDEFDITSNAFDVMRKASKKKIVVDEFDKKKSKAKEMVNEQAEESEDEYAGLGGASDDEDGEEDDYVKGIIDDEGGKDVDERKLAAFYADRERANDEKQVEKLYKDITNGMLRRKRGADYDLSDSDDGGEARKRMKRKEFTKMRKALLADERLGKIAENPKRQAFLRAIEDRGSEDEMDFLDDFAEQEETTDSQSQGEGSQQIFPDSQPTMMGPPKRKRSDDAAAAESRAPPHLRRTQPGKKPSNLSEIRESLSSLIEEPNSVVSQVDSGSETEDELEIEGEEGLGSHKEKNKENRDPFALRRKNVAIIDRISLKRASSSSISNSTRLAFAASSTTPGFKVPPLLRRATTNNSIASSTSSSVSGGMSATERMAGGSGGSDGVKRGGGKNSGVNYFARESERRAAVVKTEKRREQKLVKGAQVRRKVVGGLFGGGKFE</sequence>
<dbReference type="InterPro" id="IPR018564">
    <property type="entry name" value="Repl_chkpnt_MRC1_dom"/>
</dbReference>
<feature type="compositionally biased region" description="Acidic residues" evidence="4">
    <location>
        <begin position="614"/>
        <end position="645"/>
    </location>
</feature>
<feature type="compositionally biased region" description="Polar residues" evidence="4">
    <location>
        <begin position="826"/>
        <end position="843"/>
    </location>
</feature>
<feature type="compositionally biased region" description="Acidic residues" evidence="4">
    <location>
        <begin position="138"/>
        <end position="151"/>
    </location>
</feature>
<dbReference type="Pfam" id="PF09444">
    <property type="entry name" value="MRC1"/>
    <property type="match status" value="1"/>
</dbReference>
<feature type="domain" description="DNA replication checkpoint mediator MRC1" evidence="5">
    <location>
        <begin position="977"/>
        <end position="1114"/>
    </location>
</feature>
<keyword evidence="3" id="KW-0539">Nucleus</keyword>